<keyword evidence="3" id="KW-1185">Reference proteome</keyword>
<dbReference type="OrthoDB" id="5431013at2759"/>
<dbReference type="AlphaFoldDB" id="A0A8H4N7C9"/>
<protein>
    <submittedName>
        <fullName evidence="2">Uncharacterized protein</fullName>
    </submittedName>
</protein>
<comment type="caution">
    <text evidence="2">The sequence shown here is derived from an EMBL/GenBank/DDBJ whole genome shotgun (WGS) entry which is preliminary data.</text>
</comment>
<evidence type="ECO:0000313" key="3">
    <source>
        <dbReference type="Proteomes" id="UP000572817"/>
    </source>
</evidence>
<accession>A0A8H4N7C9</accession>
<feature type="region of interest" description="Disordered" evidence="1">
    <location>
        <begin position="201"/>
        <end position="248"/>
    </location>
</feature>
<proteinExistence type="predicted"/>
<sequence length="639" mass="71141">MVEIASIIQVVAAGTRLSLSLYDFAISNPSATREANRVAKSVSLFALMLKQVGTLLKEDLTSPSPEAYETVQDITLLAQNAFSAIEDVVPNKPSLDQSQDVDKSAPSPRRKWDLVSKTKLHYLLAYVDSLNSTLSVMLQAFYTVRVIAWSRSRQDRVPQPASAADAVANERSQLEVLIIEQQLLLLDVSEAYAEYRRSRDFAGSPSSSIHSDQRDFAADLDHSPPPSSLDRYKDQSLKNAKSRSSITESSAVVRRISAKFSNEILERWTRLGDIERRLSASDEYPGTLQKLQQGHQRRDSYQPRVESGSDTEARPSMMRNSSDAIMSPQPQRPPSAQQFGAVERRTQPMPTPGGRNLRSSAPFSSGGSYACLSPSTTYVPTGASPAHSVNSGYFPSSPRVSSNTLGSNYGSASPEVRERSPGNGLGIPWRLWQGSNRWDFVDDQVMNSNTQVPLEKAFTERNGWTEIMQTWVRREAIEEARYSFNQVQKEMPDGSRTRFETCFCIGKPLTYQEVRSLVDRSIELFRHSQMNPRLSAESSDSRSIRSMNSAGSSSHRRERPRRTHSDRPRDDYYSTTDSDSELRPHPRRTVSSSSANHGRSSSRRKKETGKSGSHAFGTLAKYGGLATLLEGLPEILRGI</sequence>
<dbReference type="Proteomes" id="UP000572817">
    <property type="component" value="Unassembled WGS sequence"/>
</dbReference>
<feature type="compositionally biased region" description="Polar residues" evidence="1">
    <location>
        <begin position="237"/>
        <end position="248"/>
    </location>
</feature>
<dbReference type="EMBL" id="WWBZ02000016">
    <property type="protein sequence ID" value="KAF4309958.1"/>
    <property type="molecule type" value="Genomic_DNA"/>
</dbReference>
<gene>
    <name evidence="2" type="ORF">GTA08_BOTSDO02846</name>
</gene>
<name>A0A8H4N7C9_9PEZI</name>
<feature type="region of interest" description="Disordered" evidence="1">
    <location>
        <begin position="285"/>
        <end position="339"/>
    </location>
</feature>
<reference evidence="2" key="1">
    <citation type="submission" date="2020-04" db="EMBL/GenBank/DDBJ databases">
        <title>Genome Assembly and Annotation of Botryosphaeria dothidea sdau 11-99, a Latent Pathogen of Apple Fruit Ring Rot in China.</title>
        <authorList>
            <person name="Yu C."/>
            <person name="Diao Y."/>
            <person name="Lu Q."/>
            <person name="Zhao J."/>
            <person name="Cui S."/>
            <person name="Peng C."/>
            <person name="He B."/>
            <person name="Liu H."/>
        </authorList>
    </citation>
    <scope>NUCLEOTIDE SEQUENCE [LARGE SCALE GENOMIC DNA]</scope>
    <source>
        <strain evidence="2">Sdau11-99</strain>
    </source>
</reference>
<feature type="region of interest" description="Disordered" evidence="1">
    <location>
        <begin position="531"/>
        <end position="617"/>
    </location>
</feature>
<feature type="compositionally biased region" description="Basic and acidic residues" evidence="1">
    <location>
        <begin position="211"/>
        <end position="222"/>
    </location>
</feature>
<feature type="compositionally biased region" description="Basic and acidic residues" evidence="1">
    <location>
        <begin position="563"/>
        <end position="572"/>
    </location>
</feature>
<evidence type="ECO:0000313" key="2">
    <source>
        <dbReference type="EMBL" id="KAF4309958.1"/>
    </source>
</evidence>
<evidence type="ECO:0000256" key="1">
    <source>
        <dbReference type="SAM" id="MobiDB-lite"/>
    </source>
</evidence>
<organism evidence="2 3">
    <name type="scientific">Botryosphaeria dothidea</name>
    <dbReference type="NCBI Taxonomy" id="55169"/>
    <lineage>
        <taxon>Eukaryota</taxon>
        <taxon>Fungi</taxon>
        <taxon>Dikarya</taxon>
        <taxon>Ascomycota</taxon>
        <taxon>Pezizomycotina</taxon>
        <taxon>Dothideomycetes</taxon>
        <taxon>Dothideomycetes incertae sedis</taxon>
        <taxon>Botryosphaeriales</taxon>
        <taxon>Botryosphaeriaceae</taxon>
        <taxon>Botryosphaeria</taxon>
    </lineage>
</organism>